<dbReference type="InterPro" id="IPR036249">
    <property type="entry name" value="Thioredoxin-like_sf"/>
</dbReference>
<dbReference type="Gene3D" id="3.40.30.10">
    <property type="entry name" value="Glutaredoxin"/>
    <property type="match status" value="1"/>
</dbReference>
<evidence type="ECO:0000256" key="2">
    <source>
        <dbReference type="PIRSR" id="PIRSR037031-51"/>
    </source>
</evidence>
<feature type="active site" description="Nucleophile" evidence="1">
    <location>
        <position position="10"/>
    </location>
</feature>
<dbReference type="SUPFAM" id="SSF52833">
    <property type="entry name" value="Thioredoxin-like"/>
    <property type="match status" value="1"/>
</dbReference>
<feature type="domain" description="Thioredoxin-like fold" evidence="3">
    <location>
        <begin position="1"/>
        <end position="75"/>
    </location>
</feature>
<evidence type="ECO:0000259" key="3">
    <source>
        <dbReference type="Pfam" id="PF13192"/>
    </source>
</evidence>
<dbReference type="RefSeq" id="WP_073048886.1">
    <property type="nucleotide sequence ID" value="NZ_FQZL01000008.1"/>
</dbReference>
<dbReference type="NCBIfam" id="TIGR00412">
    <property type="entry name" value="redox_disulf_2"/>
    <property type="match status" value="1"/>
</dbReference>
<sequence>MELKVLGMGCAKCSKVEKNVKEAVKDLGLDATVEKVEDVKEIMSFGVMATPALVIDGKVAFAGKTATAKEIKGMLEIASK</sequence>
<keyword evidence="5" id="KW-1185">Reference proteome</keyword>
<organism evidence="4 5">
    <name type="scientific">Dethiosulfatibacter aminovorans DSM 17477</name>
    <dbReference type="NCBI Taxonomy" id="1121476"/>
    <lineage>
        <taxon>Bacteria</taxon>
        <taxon>Bacillati</taxon>
        <taxon>Bacillota</taxon>
        <taxon>Tissierellia</taxon>
        <taxon>Dethiosulfatibacter</taxon>
    </lineage>
</organism>
<feature type="active site" description="Nucleophile" evidence="1">
    <location>
        <position position="13"/>
    </location>
</feature>
<evidence type="ECO:0000313" key="4">
    <source>
        <dbReference type="EMBL" id="SHI94938.1"/>
    </source>
</evidence>
<evidence type="ECO:0000256" key="1">
    <source>
        <dbReference type="PIRSR" id="PIRSR037031-50"/>
    </source>
</evidence>
<feature type="disulfide bond" description="Redox-active" evidence="2">
    <location>
        <begin position="10"/>
        <end position="13"/>
    </location>
</feature>
<protein>
    <submittedName>
        <fullName evidence="4">Small redox-active disulfide protein 2</fullName>
    </submittedName>
</protein>
<dbReference type="PANTHER" id="PTHR36450">
    <property type="entry name" value="THIOREDOXIN"/>
    <property type="match status" value="1"/>
</dbReference>
<dbReference type="EMBL" id="FQZL01000008">
    <property type="protein sequence ID" value="SHI94938.1"/>
    <property type="molecule type" value="Genomic_DNA"/>
</dbReference>
<keyword evidence="2" id="KW-0676">Redox-active center</keyword>
<evidence type="ECO:0000313" key="5">
    <source>
        <dbReference type="Proteomes" id="UP000184052"/>
    </source>
</evidence>
<accession>A0A1M6FB03</accession>
<dbReference type="PIRSF" id="PIRSF037031">
    <property type="entry name" value="Redox_disulphide_2"/>
    <property type="match status" value="1"/>
</dbReference>
<gene>
    <name evidence="4" type="ORF">SAMN02745751_01419</name>
</gene>
<dbReference type="InterPro" id="IPR005243">
    <property type="entry name" value="THIRX-like_proc"/>
</dbReference>
<name>A0A1M6FB03_9FIRM</name>
<proteinExistence type="predicted"/>
<dbReference type="Proteomes" id="UP000184052">
    <property type="component" value="Unassembled WGS sequence"/>
</dbReference>
<dbReference type="STRING" id="1121476.SAMN02745751_01419"/>
<dbReference type="OrthoDB" id="9800630at2"/>
<dbReference type="InterPro" id="IPR012336">
    <property type="entry name" value="Thioredoxin-like_fold"/>
</dbReference>
<keyword evidence="2" id="KW-1015">Disulfide bond</keyword>
<reference evidence="4 5" key="1">
    <citation type="submission" date="2016-11" db="EMBL/GenBank/DDBJ databases">
        <authorList>
            <person name="Jaros S."/>
            <person name="Januszkiewicz K."/>
            <person name="Wedrychowicz H."/>
        </authorList>
    </citation>
    <scope>NUCLEOTIDE SEQUENCE [LARGE SCALE GENOMIC DNA]</scope>
    <source>
        <strain evidence="4 5">DSM 17477</strain>
    </source>
</reference>
<dbReference type="PANTHER" id="PTHR36450:SF1">
    <property type="entry name" value="THIOREDOXIN"/>
    <property type="match status" value="1"/>
</dbReference>
<dbReference type="AlphaFoldDB" id="A0A1M6FB03"/>
<dbReference type="Pfam" id="PF13192">
    <property type="entry name" value="Thioredoxin_3"/>
    <property type="match status" value="1"/>
</dbReference>